<dbReference type="GeneID" id="92038910"/>
<reference evidence="1 2" key="1">
    <citation type="submission" date="2023-01" db="EMBL/GenBank/DDBJ databases">
        <title>Analysis of 21 Apiospora genomes using comparative genomics revels a genus with tremendous synthesis potential of carbohydrate active enzymes and secondary metabolites.</title>
        <authorList>
            <person name="Sorensen T."/>
        </authorList>
    </citation>
    <scope>NUCLEOTIDE SEQUENCE [LARGE SCALE GENOMIC DNA]</scope>
    <source>
        <strain evidence="1 2">CBS 114990</strain>
    </source>
</reference>
<gene>
    <name evidence="1" type="ORF">PG997_001535</name>
</gene>
<comment type="caution">
    <text evidence="1">The sequence shown here is derived from an EMBL/GenBank/DDBJ whole genome shotgun (WGS) entry which is preliminary data.</text>
</comment>
<evidence type="ECO:0000313" key="1">
    <source>
        <dbReference type="EMBL" id="KAK8094850.1"/>
    </source>
</evidence>
<dbReference type="RefSeq" id="XP_066675623.1">
    <property type="nucleotide sequence ID" value="XM_066805850.1"/>
</dbReference>
<evidence type="ECO:0000313" key="2">
    <source>
        <dbReference type="Proteomes" id="UP001433268"/>
    </source>
</evidence>
<protein>
    <submittedName>
        <fullName evidence="1">Uncharacterized protein</fullName>
    </submittedName>
</protein>
<keyword evidence="2" id="KW-1185">Reference proteome</keyword>
<sequence>MTRSFPSITITWIWTSRSRSTRLPTSPAQPYGPPRLGLFMHKRIALLTPAGYVDLMALRWVDHESRTAERVDLAVLHM</sequence>
<accession>A0ABR1XDT9</accession>
<proteinExistence type="predicted"/>
<dbReference type="Proteomes" id="UP001433268">
    <property type="component" value="Unassembled WGS sequence"/>
</dbReference>
<dbReference type="EMBL" id="JAQQWN010000002">
    <property type="protein sequence ID" value="KAK8094850.1"/>
    <property type="molecule type" value="Genomic_DNA"/>
</dbReference>
<organism evidence="1 2">
    <name type="scientific">Apiospora hydei</name>
    <dbReference type="NCBI Taxonomy" id="1337664"/>
    <lineage>
        <taxon>Eukaryota</taxon>
        <taxon>Fungi</taxon>
        <taxon>Dikarya</taxon>
        <taxon>Ascomycota</taxon>
        <taxon>Pezizomycotina</taxon>
        <taxon>Sordariomycetes</taxon>
        <taxon>Xylariomycetidae</taxon>
        <taxon>Amphisphaeriales</taxon>
        <taxon>Apiosporaceae</taxon>
        <taxon>Apiospora</taxon>
    </lineage>
</organism>
<name>A0ABR1XDT9_9PEZI</name>